<dbReference type="InterPro" id="IPR036691">
    <property type="entry name" value="Endo/exonu/phosph_ase_sf"/>
</dbReference>
<dbReference type="GO" id="GO:0004620">
    <property type="term" value="F:phospholipase activity"/>
    <property type="evidence" value="ECO:0000318"/>
    <property type="project" value="GO_Central"/>
</dbReference>
<keyword evidence="5" id="KW-0472">Membrane</keyword>
<dbReference type="GeneTree" id="ENSGT00400000022168"/>
<reference evidence="7" key="1">
    <citation type="journal article" date="2002" name="Science">
        <title>The draft genome of Ciona intestinalis: insights into chordate and vertebrate origins.</title>
        <authorList>
            <person name="Dehal P."/>
            <person name="Satou Y."/>
            <person name="Campbell R.K."/>
            <person name="Chapman J."/>
            <person name="Degnan B."/>
            <person name="De Tomaso A."/>
            <person name="Davidson B."/>
            <person name="Di Gregorio A."/>
            <person name="Gelpke M."/>
            <person name="Goodstein D.M."/>
            <person name="Harafuji N."/>
            <person name="Hastings K.E."/>
            <person name="Ho I."/>
            <person name="Hotta K."/>
            <person name="Huang W."/>
            <person name="Kawashima T."/>
            <person name="Lemaire P."/>
            <person name="Martinez D."/>
            <person name="Meinertzhagen I.A."/>
            <person name="Necula S."/>
            <person name="Nonaka M."/>
            <person name="Putnam N."/>
            <person name="Rash S."/>
            <person name="Saiga H."/>
            <person name="Satake M."/>
            <person name="Terry A."/>
            <person name="Yamada L."/>
            <person name="Wang H.G."/>
            <person name="Awazu S."/>
            <person name="Azumi K."/>
            <person name="Boore J."/>
            <person name="Branno M."/>
            <person name="Chin-Bow S."/>
            <person name="DeSantis R."/>
            <person name="Doyle S."/>
            <person name="Francino P."/>
            <person name="Keys D.N."/>
            <person name="Haga S."/>
            <person name="Hayashi H."/>
            <person name="Hino K."/>
            <person name="Imai K.S."/>
            <person name="Inaba K."/>
            <person name="Kano S."/>
            <person name="Kobayashi K."/>
            <person name="Kobayashi M."/>
            <person name="Lee B.I."/>
            <person name="Makabe K.W."/>
            <person name="Manohar C."/>
            <person name="Matassi G."/>
            <person name="Medina M."/>
            <person name="Mochizuki Y."/>
            <person name="Mount S."/>
            <person name="Morishita T."/>
            <person name="Miura S."/>
            <person name="Nakayama A."/>
            <person name="Nishizaka S."/>
            <person name="Nomoto H."/>
            <person name="Ohta F."/>
            <person name="Oishi K."/>
            <person name="Rigoutsos I."/>
            <person name="Sano M."/>
            <person name="Sasaki A."/>
            <person name="Sasakura Y."/>
            <person name="Shoguchi E."/>
            <person name="Shin-i T."/>
            <person name="Spagnuolo A."/>
            <person name="Stainier D."/>
            <person name="Suzuki M.M."/>
            <person name="Tassy O."/>
            <person name="Takatori N."/>
            <person name="Tokuoka M."/>
            <person name="Yagi K."/>
            <person name="Yoshizaki F."/>
            <person name="Wada S."/>
            <person name="Zhang C."/>
            <person name="Hyatt P.D."/>
            <person name="Larimer F."/>
            <person name="Detter C."/>
            <person name="Doggett N."/>
            <person name="Glavina T."/>
            <person name="Hawkins T."/>
            <person name="Richardson P."/>
            <person name="Lucas S."/>
            <person name="Kohara Y."/>
            <person name="Levine M."/>
            <person name="Satoh N."/>
            <person name="Rokhsar D.S."/>
        </authorList>
    </citation>
    <scope>NUCLEOTIDE SEQUENCE [LARGE SCALE GENOMIC DNA]</scope>
</reference>
<dbReference type="InterPro" id="IPR038772">
    <property type="entry name" value="Sph/SMPD2-like"/>
</dbReference>
<evidence type="ECO:0000256" key="3">
    <source>
        <dbReference type="ARBA" id="ARBA00047268"/>
    </source>
</evidence>
<evidence type="ECO:0000256" key="1">
    <source>
        <dbReference type="ARBA" id="ARBA00012369"/>
    </source>
</evidence>
<dbReference type="GO" id="GO:0016020">
    <property type="term" value="C:membrane"/>
    <property type="evidence" value="ECO:0007669"/>
    <property type="project" value="GOC"/>
</dbReference>
<name>F6TXK0_CIOIN</name>
<dbReference type="AlphaFoldDB" id="F6TXK0"/>
<proteinExistence type="predicted"/>
<comment type="catalytic activity">
    <reaction evidence="4">
        <text>N-(hexadecanoyl)-sphing-4-enine-1-phosphocholine + H2O = N-hexadecanoylsphing-4-enine + phosphocholine + H(+)</text>
        <dbReference type="Rhea" id="RHEA:45644"/>
        <dbReference type="ChEBI" id="CHEBI:15377"/>
        <dbReference type="ChEBI" id="CHEBI:15378"/>
        <dbReference type="ChEBI" id="CHEBI:72959"/>
        <dbReference type="ChEBI" id="CHEBI:78646"/>
        <dbReference type="ChEBI" id="CHEBI:295975"/>
    </reaction>
    <physiologicalReaction direction="left-to-right" evidence="4">
        <dbReference type="Rhea" id="RHEA:45645"/>
    </physiologicalReaction>
</comment>
<dbReference type="GO" id="GO:0005737">
    <property type="term" value="C:cytoplasm"/>
    <property type="evidence" value="ECO:0000318"/>
    <property type="project" value="GO_Central"/>
</dbReference>
<dbReference type="OMA" id="ANICIMP"/>
<keyword evidence="7" id="KW-1185">Reference proteome</keyword>
<evidence type="ECO:0000313" key="7">
    <source>
        <dbReference type="Proteomes" id="UP000008144"/>
    </source>
</evidence>
<evidence type="ECO:0000256" key="2">
    <source>
        <dbReference type="ARBA" id="ARBA00022801"/>
    </source>
</evidence>
<sequence length="451" mass="51179">MPGGPYTSSNFIVQCLYKISTVCLTPWSHILDRLLAMFIRTSETSRGSILSFCIKAFLLLIVLLCLTPIAIFAFIIWFPLQWFRPRSFSYISPHTENITSAPQSARGAQTFSVMSANLCLMPEFIAHINNLTNSVTRGKKMAAFFCGEPVPRVPIGEIIYILPIIADFLCLQEVFDGRSTNQLIQGLKRKYPYIIYDVSQPLHNCRMTLLGSGLCIASLHPFIDISFKPYPDGHNDDKLACKGLLMTKVFLGKDDRGHDLVGYLATTHLQAWSHSHASTVRCKQLDSIYSWMEEFNSATRDGNTSEKVLFNVITGDFNFDKASYYDLNEQRCQFLQQFIDPCIDEQSGGQHSWVVGTELNQTRMHEDRVKTPRGLQRMLVSELERCRYVASTTPTKNSLQKPQDGKRKIDYILYEECPNINTDIKDFKFFTGLATLTDHLPVGMAFTFVCS</sequence>
<protein>
    <recommendedName>
        <fullName evidence="1">sphingomyelin phosphodiesterase</fullName>
        <ecNumber evidence="1">3.1.4.12</ecNumber>
    </recommendedName>
</protein>
<reference evidence="6" key="3">
    <citation type="submission" date="2025-09" db="UniProtKB">
        <authorList>
            <consortium name="Ensembl"/>
        </authorList>
    </citation>
    <scope>IDENTIFICATION</scope>
</reference>
<dbReference type="Gene3D" id="3.60.10.10">
    <property type="entry name" value="Endonuclease/exonuclease/phosphatase"/>
    <property type="match status" value="1"/>
</dbReference>
<dbReference type="InterPro" id="IPR017766">
    <property type="entry name" value="Sphingomyelinase/PLipase_C"/>
</dbReference>
<dbReference type="GO" id="GO:0005576">
    <property type="term" value="C:extracellular region"/>
    <property type="evidence" value="ECO:0007669"/>
    <property type="project" value="InterPro"/>
</dbReference>
<keyword evidence="5" id="KW-0812">Transmembrane</keyword>
<dbReference type="PANTHER" id="PTHR16320">
    <property type="entry name" value="SPHINGOMYELINASE FAMILY MEMBER"/>
    <property type="match status" value="1"/>
</dbReference>
<dbReference type="HOGENOM" id="CLU_028243_0_0_1"/>
<evidence type="ECO:0000256" key="5">
    <source>
        <dbReference type="SAM" id="Phobius"/>
    </source>
</evidence>
<dbReference type="Ensembl" id="ENSCINT00000010323.3">
    <property type="protein sequence ID" value="ENSCINP00000010323.3"/>
    <property type="gene ID" value="ENSCING00000005018.3"/>
</dbReference>
<dbReference type="EC" id="3.1.4.12" evidence="1"/>
<keyword evidence="2" id="KW-0378">Hydrolase</keyword>
<dbReference type="Proteomes" id="UP000008144">
    <property type="component" value="Unassembled WGS sequence"/>
</dbReference>
<accession>F6TXK0</accession>
<dbReference type="GO" id="GO:0006684">
    <property type="term" value="P:sphingomyelin metabolic process"/>
    <property type="evidence" value="ECO:0000318"/>
    <property type="project" value="GO_Central"/>
</dbReference>
<evidence type="ECO:0000256" key="4">
    <source>
        <dbReference type="ARBA" id="ARBA00049371"/>
    </source>
</evidence>
<dbReference type="CDD" id="cd09078">
    <property type="entry name" value="nSMase"/>
    <property type="match status" value="1"/>
</dbReference>
<keyword evidence="5" id="KW-1133">Transmembrane helix</keyword>
<dbReference type="SUPFAM" id="SSF56219">
    <property type="entry name" value="DNase I-like"/>
    <property type="match status" value="1"/>
</dbReference>
<dbReference type="GO" id="GO:0004767">
    <property type="term" value="F:sphingomyelin phosphodiesterase activity"/>
    <property type="evidence" value="ECO:0007669"/>
    <property type="project" value="UniProtKB-EC"/>
</dbReference>
<comment type="catalytic activity">
    <reaction evidence="3">
        <text>a sphingomyelin + H2O = phosphocholine + an N-acylsphing-4-enine + H(+)</text>
        <dbReference type="Rhea" id="RHEA:19253"/>
        <dbReference type="ChEBI" id="CHEBI:15377"/>
        <dbReference type="ChEBI" id="CHEBI:15378"/>
        <dbReference type="ChEBI" id="CHEBI:17636"/>
        <dbReference type="ChEBI" id="CHEBI:52639"/>
        <dbReference type="ChEBI" id="CHEBI:295975"/>
        <dbReference type="EC" id="3.1.4.12"/>
    </reaction>
    <physiologicalReaction direction="left-to-right" evidence="3">
        <dbReference type="Rhea" id="RHEA:19254"/>
    </physiologicalReaction>
</comment>
<reference evidence="6" key="2">
    <citation type="submission" date="2025-08" db="UniProtKB">
        <authorList>
            <consortium name="Ensembl"/>
        </authorList>
    </citation>
    <scope>IDENTIFICATION</scope>
</reference>
<dbReference type="InParanoid" id="F6TXK0"/>
<dbReference type="PANTHER" id="PTHR16320:SF1">
    <property type="entry name" value="SPHINGOMYELINASE DDB_G0288017"/>
    <property type="match status" value="1"/>
</dbReference>
<evidence type="ECO:0000313" key="6">
    <source>
        <dbReference type="Ensembl" id="ENSCINP00000010323.3"/>
    </source>
</evidence>
<feature type="transmembrane region" description="Helical" evidence="5">
    <location>
        <begin position="56"/>
        <end position="80"/>
    </location>
</feature>
<organism evidence="6 7">
    <name type="scientific">Ciona intestinalis</name>
    <name type="common">Transparent sea squirt</name>
    <name type="synonym">Ascidia intestinalis</name>
    <dbReference type="NCBI Taxonomy" id="7719"/>
    <lineage>
        <taxon>Eukaryota</taxon>
        <taxon>Metazoa</taxon>
        <taxon>Chordata</taxon>
        <taxon>Tunicata</taxon>
        <taxon>Ascidiacea</taxon>
        <taxon>Phlebobranchia</taxon>
        <taxon>Cionidae</taxon>
        <taxon>Ciona</taxon>
    </lineage>
</organism>